<sequence length="324" mass="36072">MTLRFLVLLGWVAAGTVHRAVGQVKPAEVEIWGLPAGTSTTDFVDELNRRKETVCMATIRPMGYPDANVIGLSNIMLVTLRSQPSPPCRARAQADAQVIGQLNATWQMRQLHTPEFQVAFKSLQAARMPDTSAVRALRRKAPQLNQARYEAALQQLQRPVAPTFEQAVATLCYATADTVREKAVAQAASRLQFAAQAQQLLPFLRDATLGIQVMQLLRGYYRYHPPTTAEWARIMPELVVGLSTPDPIVATGLATWLTEQQVPRTYARQLLTKGAVTQLEILHGRHPDLVVFKQQLYPFLSYLSATEIRTEQAALAYLGQFQPR</sequence>
<protein>
    <recommendedName>
        <fullName evidence="3">TraB/GumN family protein</fullName>
    </recommendedName>
</protein>
<dbReference type="Proteomes" id="UP000601361">
    <property type="component" value="Unassembled WGS sequence"/>
</dbReference>
<dbReference type="EMBL" id="BMGS01000011">
    <property type="protein sequence ID" value="GGG57041.1"/>
    <property type="molecule type" value="Genomic_DNA"/>
</dbReference>
<name>A0ABQ1X2R0_9BACT</name>
<evidence type="ECO:0000313" key="2">
    <source>
        <dbReference type="Proteomes" id="UP000601361"/>
    </source>
</evidence>
<evidence type="ECO:0000313" key="1">
    <source>
        <dbReference type="EMBL" id="GGG57041.1"/>
    </source>
</evidence>
<evidence type="ECO:0008006" key="3">
    <source>
        <dbReference type="Google" id="ProtNLM"/>
    </source>
</evidence>
<keyword evidence="2" id="KW-1185">Reference proteome</keyword>
<comment type="caution">
    <text evidence="1">The sequence shown here is derived from an EMBL/GenBank/DDBJ whole genome shotgun (WGS) entry which is preliminary data.</text>
</comment>
<gene>
    <name evidence="1" type="ORF">GCM10011378_36440</name>
</gene>
<accession>A0ABQ1X2R0</accession>
<proteinExistence type="predicted"/>
<reference evidence="2" key="1">
    <citation type="journal article" date="2019" name="Int. J. Syst. Evol. Microbiol.">
        <title>The Global Catalogue of Microorganisms (GCM) 10K type strain sequencing project: providing services to taxonomists for standard genome sequencing and annotation.</title>
        <authorList>
            <consortium name="The Broad Institute Genomics Platform"/>
            <consortium name="The Broad Institute Genome Sequencing Center for Infectious Disease"/>
            <person name="Wu L."/>
            <person name="Ma J."/>
        </authorList>
    </citation>
    <scope>NUCLEOTIDE SEQUENCE [LARGE SCALE GENOMIC DNA]</scope>
    <source>
        <strain evidence="2">CGMCC 1.12990</strain>
    </source>
</reference>
<organism evidence="1 2">
    <name type="scientific">Hymenobacter glacieicola</name>
    <dbReference type="NCBI Taxonomy" id="1562124"/>
    <lineage>
        <taxon>Bacteria</taxon>
        <taxon>Pseudomonadati</taxon>
        <taxon>Bacteroidota</taxon>
        <taxon>Cytophagia</taxon>
        <taxon>Cytophagales</taxon>
        <taxon>Hymenobacteraceae</taxon>
        <taxon>Hymenobacter</taxon>
    </lineage>
</organism>